<gene>
    <name evidence="1" type="ORF">ONZ43_g7494</name>
</gene>
<proteinExistence type="predicted"/>
<evidence type="ECO:0000313" key="2">
    <source>
        <dbReference type="Proteomes" id="UP001153334"/>
    </source>
</evidence>
<accession>A0ACC2HQL7</accession>
<reference evidence="1" key="1">
    <citation type="submission" date="2022-11" db="EMBL/GenBank/DDBJ databases">
        <title>Genome Sequence of Nemania bipapillata.</title>
        <authorList>
            <person name="Buettner E."/>
        </authorList>
    </citation>
    <scope>NUCLEOTIDE SEQUENCE</scope>
    <source>
        <strain evidence="1">CP14</strain>
    </source>
</reference>
<protein>
    <submittedName>
        <fullName evidence="1">Uncharacterized protein</fullName>
    </submittedName>
</protein>
<comment type="caution">
    <text evidence="1">The sequence shown here is derived from an EMBL/GenBank/DDBJ whole genome shotgun (WGS) entry which is preliminary data.</text>
</comment>
<dbReference type="EMBL" id="JAPESX010003296">
    <property type="protein sequence ID" value="KAJ8105264.1"/>
    <property type="molecule type" value="Genomic_DNA"/>
</dbReference>
<keyword evidence="2" id="KW-1185">Reference proteome</keyword>
<organism evidence="1 2">
    <name type="scientific">Nemania bipapillata</name>
    <dbReference type="NCBI Taxonomy" id="110536"/>
    <lineage>
        <taxon>Eukaryota</taxon>
        <taxon>Fungi</taxon>
        <taxon>Dikarya</taxon>
        <taxon>Ascomycota</taxon>
        <taxon>Pezizomycotina</taxon>
        <taxon>Sordariomycetes</taxon>
        <taxon>Xylariomycetidae</taxon>
        <taxon>Xylariales</taxon>
        <taxon>Xylariaceae</taxon>
        <taxon>Nemania</taxon>
    </lineage>
</organism>
<dbReference type="Proteomes" id="UP001153334">
    <property type="component" value="Unassembled WGS sequence"/>
</dbReference>
<name>A0ACC2HQL7_9PEZI</name>
<evidence type="ECO:0000313" key="1">
    <source>
        <dbReference type="EMBL" id="KAJ8105264.1"/>
    </source>
</evidence>
<sequence length="94" mass="10006">MKSIAIIFGLFAAVALSAPVSQLSARDVESDAFDYTNNINNKVDAKDVSPDLFDYHNNIDNGVVVDDVDGTKVILSSPYSDDVNAADRAAVLGE</sequence>